<dbReference type="Proteomes" id="UP000288805">
    <property type="component" value="Unassembled WGS sequence"/>
</dbReference>
<comment type="caution">
    <text evidence="2">The sequence shown here is derived from an EMBL/GenBank/DDBJ whole genome shotgun (WGS) entry which is preliminary data.</text>
</comment>
<dbReference type="AlphaFoldDB" id="A0A438EVQ3"/>
<gene>
    <name evidence="2" type="ORF">CK203_066842</name>
</gene>
<reference evidence="2 3" key="1">
    <citation type="journal article" date="2018" name="PLoS Genet.">
        <title>Population sequencing reveals clonal diversity and ancestral inbreeding in the grapevine cultivar Chardonnay.</title>
        <authorList>
            <person name="Roach M.J."/>
            <person name="Johnson D.L."/>
            <person name="Bohlmann J."/>
            <person name="van Vuuren H.J."/>
            <person name="Jones S.J."/>
            <person name="Pretorius I.S."/>
            <person name="Schmidt S.A."/>
            <person name="Borneman A.R."/>
        </authorList>
    </citation>
    <scope>NUCLEOTIDE SEQUENCE [LARGE SCALE GENOMIC DNA]</scope>
    <source>
        <strain evidence="3">cv. Chardonnay</strain>
        <tissue evidence="2">Leaf</tissue>
    </source>
</reference>
<evidence type="ECO:0000313" key="2">
    <source>
        <dbReference type="EMBL" id="RVW51766.1"/>
    </source>
</evidence>
<feature type="region of interest" description="Disordered" evidence="1">
    <location>
        <begin position="81"/>
        <end position="125"/>
    </location>
</feature>
<proteinExistence type="predicted"/>
<accession>A0A438EVQ3</accession>
<evidence type="ECO:0000256" key="1">
    <source>
        <dbReference type="SAM" id="MobiDB-lite"/>
    </source>
</evidence>
<organism evidence="2 3">
    <name type="scientific">Vitis vinifera</name>
    <name type="common">Grape</name>
    <dbReference type="NCBI Taxonomy" id="29760"/>
    <lineage>
        <taxon>Eukaryota</taxon>
        <taxon>Viridiplantae</taxon>
        <taxon>Streptophyta</taxon>
        <taxon>Embryophyta</taxon>
        <taxon>Tracheophyta</taxon>
        <taxon>Spermatophyta</taxon>
        <taxon>Magnoliopsida</taxon>
        <taxon>eudicotyledons</taxon>
        <taxon>Gunneridae</taxon>
        <taxon>Pentapetalae</taxon>
        <taxon>rosids</taxon>
        <taxon>Vitales</taxon>
        <taxon>Vitaceae</taxon>
        <taxon>Viteae</taxon>
        <taxon>Vitis</taxon>
    </lineage>
</organism>
<sequence>MVEDLLKVGHLKQYVRATPKGEGSSHGRDPRAPMAPIRAVINYIHGGPLDDEYSSKRKRQRLLRAATVREQVSSIRPGLATASRCSHPNIRGGRLIREKNPGRPRQLRGPVAGGGHQTNGFHTLQPRESRKNPVRIQRFFHNLTWGCNTVGSSRTSHPKFLFFVVEDLSLFNAILGRTWLHASSLPGNVIRSPARPDPVPIANTLPKKQMLLTNNNYSTQRSDATRRATPWGKSLVATQVQILGTSLWVALAPKPKIGRFGTDTNGGKTSLWVALALEQKIGSLWHRYKWWQDVTLGHFGTRAKNRVALAPIQMGATPKCCKKGRRLVAQMRNCVPISKLTP</sequence>
<name>A0A438EVQ3_VITVI</name>
<protein>
    <submittedName>
        <fullName evidence="2">Uncharacterized protein</fullName>
    </submittedName>
</protein>
<dbReference type="EMBL" id="QGNW01001179">
    <property type="protein sequence ID" value="RVW51766.1"/>
    <property type="molecule type" value="Genomic_DNA"/>
</dbReference>
<evidence type="ECO:0000313" key="3">
    <source>
        <dbReference type="Proteomes" id="UP000288805"/>
    </source>
</evidence>